<dbReference type="EMBL" id="QKYT01000260">
    <property type="protein sequence ID" value="RIA88515.1"/>
    <property type="molecule type" value="Genomic_DNA"/>
</dbReference>
<reference evidence="2 3" key="1">
    <citation type="submission" date="2018-06" db="EMBL/GenBank/DDBJ databases">
        <title>Comparative genomics reveals the genomic features of Rhizophagus irregularis, R. cerebriforme, R. diaphanum and Gigaspora rosea, and their symbiotic lifestyle signature.</title>
        <authorList>
            <person name="Morin E."/>
            <person name="San Clemente H."/>
            <person name="Chen E.C.H."/>
            <person name="De La Providencia I."/>
            <person name="Hainaut M."/>
            <person name="Kuo A."/>
            <person name="Kohler A."/>
            <person name="Murat C."/>
            <person name="Tang N."/>
            <person name="Roy S."/>
            <person name="Loubradou J."/>
            <person name="Henrissat B."/>
            <person name="Grigoriev I.V."/>
            <person name="Corradi N."/>
            <person name="Roux C."/>
            <person name="Martin F.M."/>
        </authorList>
    </citation>
    <scope>NUCLEOTIDE SEQUENCE [LARGE SCALE GENOMIC DNA]</scope>
    <source>
        <strain evidence="2 3">DAOM 227022</strain>
    </source>
</reference>
<evidence type="ECO:0000313" key="2">
    <source>
        <dbReference type="EMBL" id="RIA88515.1"/>
    </source>
</evidence>
<protein>
    <submittedName>
        <fullName evidence="2">Uncharacterized protein</fullName>
    </submittedName>
</protein>
<dbReference type="AlphaFoldDB" id="A0A397SWY2"/>
<gene>
    <name evidence="2" type="ORF">C1645_826248</name>
</gene>
<feature type="compositionally biased region" description="Basic and acidic residues" evidence="1">
    <location>
        <begin position="148"/>
        <end position="157"/>
    </location>
</feature>
<feature type="region of interest" description="Disordered" evidence="1">
    <location>
        <begin position="132"/>
        <end position="157"/>
    </location>
</feature>
<evidence type="ECO:0000313" key="3">
    <source>
        <dbReference type="Proteomes" id="UP000265703"/>
    </source>
</evidence>
<keyword evidence="3" id="KW-1185">Reference proteome</keyword>
<dbReference type="Proteomes" id="UP000265703">
    <property type="component" value="Unassembled WGS sequence"/>
</dbReference>
<comment type="caution">
    <text evidence="2">The sequence shown here is derived from an EMBL/GenBank/DDBJ whole genome shotgun (WGS) entry which is preliminary data.</text>
</comment>
<evidence type="ECO:0000256" key="1">
    <source>
        <dbReference type="SAM" id="MobiDB-lite"/>
    </source>
</evidence>
<name>A0A397SWY2_9GLOM</name>
<organism evidence="2 3">
    <name type="scientific">Glomus cerebriforme</name>
    <dbReference type="NCBI Taxonomy" id="658196"/>
    <lineage>
        <taxon>Eukaryota</taxon>
        <taxon>Fungi</taxon>
        <taxon>Fungi incertae sedis</taxon>
        <taxon>Mucoromycota</taxon>
        <taxon>Glomeromycotina</taxon>
        <taxon>Glomeromycetes</taxon>
        <taxon>Glomerales</taxon>
        <taxon>Glomeraceae</taxon>
        <taxon>Glomus</taxon>
    </lineage>
</organism>
<sequence length="295" mass="34271">MPDNISLDTQHSPDLIKGAAIKHHFLFTEHLYVSYYIKHIKFNKFFNKPNKKFPLPPVYNRHTHRSKYNRHTHGRKYNRHTHGRKYLPIDDLEEIFLSEDDNSPWLAPRLALNSTEPQSIIAPPPIEVAPLNPSSTASSLHTPIEPSYSHEENLRKQQETTINRRAYKDLQLHVKSLFTYPWPTPLSMLSASVEEPLQTYFSPQSSDDFMLYDDLSIHDQYIRSRDYIMAYSATLTDLQDNFHAHMTNSPIHTFSPTVSKEKPRAFPLLTAQINKRPLLLALTSQDVKCIKLLLE</sequence>
<proteinExistence type="predicted"/>
<feature type="compositionally biased region" description="Polar residues" evidence="1">
    <location>
        <begin position="132"/>
        <end position="141"/>
    </location>
</feature>
<accession>A0A397SWY2</accession>